<dbReference type="GO" id="GO:0001517">
    <property type="term" value="F:N-acetylglucosamine 6-O-sulfotransferase activity"/>
    <property type="evidence" value="ECO:0007669"/>
    <property type="project" value="TreeGrafter"/>
</dbReference>
<dbReference type="GO" id="GO:0006044">
    <property type="term" value="P:N-acetylglucosamine metabolic process"/>
    <property type="evidence" value="ECO:0007669"/>
    <property type="project" value="TreeGrafter"/>
</dbReference>
<dbReference type="EMBL" id="RCHS01002221">
    <property type="protein sequence ID" value="RMX48954.1"/>
    <property type="molecule type" value="Genomic_DNA"/>
</dbReference>
<evidence type="ECO:0000259" key="3">
    <source>
        <dbReference type="Pfam" id="PF00685"/>
    </source>
</evidence>
<evidence type="ECO:0000256" key="1">
    <source>
        <dbReference type="SAM" id="MobiDB-lite"/>
    </source>
</evidence>
<sequence>MRVSNILKKHLSHEAEAFADVEHNPKSRSNSAAINKLTNTLGMTTLSCLRRLVMITVLRRNIFLIRFFGILVIASLLTSFLFLAHVDEDKRESVTREGLQRDFNLAKTVPEKKTYFRKKKRTGLKAGKNIPFNPLPMSSRPEDYLLNRISDESSSLRRSSEEGKISVARGLERTKKSKLPAVWDIWSSRQRARRTVKELKPAEDVENDEQLQIFTTDNVVKDNTKEFNTFTKQSEAIFTATPDIDVEKQTTYAKYHSNVVRDPHLEPNAYRHRNVKDKLHNTGVTVIRPTEKRGFTAQINSPVMHNSSERQNTDKSRINDNQKAETLNTEEIVNVKIRDLETSTPANKDLLRHPTATRTVKLHSRATSFPPVHEGNRLRTPVPGDSLEKLAYHRTPNASPEPRKAVNIEAEKKEQAETSHTKEIVALRIGDSATSTPTEKAVLRHQAIAQRSVKLHTRATSSPLVHDGNSLKAPVPDVADHEKRNIEKPRLTSHMDSPALGYSSVQQSPVKSRIIENKQSETSNTEEIAAVRVKGSATSKLANNDLLRHPTIAPTTGNMHSRSTGFPPVHERNRPRAPALNEPPEKVTSRRTPDASRVQRKTVIIVAEPRTGSSFLGDAFNQNPDVFYLFEPLHGVVLDPKQHEHDPRPMQFLAGILGCKFLSLRYVREIQNFRRFSSNALSSPPLCREKTSLNTAKKNKCSFLTTINMENVCTLDYKVTVIKILTSRIPRNKVESLFPLCNWTTCSIIYLVRDPRPVVFSHMKVGIKTWSYFRGLAKDGAPRPSVKMYSAQICRQIEANVRTFLKLTKKTNNRYHMLRYEDLARNPVETLQRMYKISGITMHNDTLRWIKNHTSNQNTSSKNGQGYNFSTRRDSKANIDNWRLEVDPCIVNVIEDSCRPLIQLLGYKLLNRSEETQYNLTASLYDHINMIN</sequence>
<accession>A0A3M6U5Z5</accession>
<name>A0A3M6U5Z5_POCDA</name>
<keyword evidence="2" id="KW-0812">Transmembrane</keyword>
<proteinExistence type="predicted"/>
<dbReference type="Pfam" id="PF00685">
    <property type="entry name" value="Sulfotransfer_1"/>
    <property type="match status" value="1"/>
</dbReference>
<dbReference type="PANTHER" id="PTHR10704:SF44">
    <property type="entry name" value="LD35051P-RELATED"/>
    <property type="match status" value="1"/>
</dbReference>
<protein>
    <recommendedName>
        <fullName evidence="3">Sulfotransferase domain-containing protein</fullName>
    </recommendedName>
</protein>
<evidence type="ECO:0000256" key="2">
    <source>
        <dbReference type="SAM" id="Phobius"/>
    </source>
</evidence>
<dbReference type="PANTHER" id="PTHR10704">
    <property type="entry name" value="CARBOHYDRATE SULFOTRANSFERASE"/>
    <property type="match status" value="1"/>
</dbReference>
<dbReference type="GO" id="GO:0006790">
    <property type="term" value="P:sulfur compound metabolic process"/>
    <property type="evidence" value="ECO:0007669"/>
    <property type="project" value="TreeGrafter"/>
</dbReference>
<feature type="domain" description="Sulfotransferase" evidence="3">
    <location>
        <begin position="602"/>
        <end position="903"/>
    </location>
</feature>
<dbReference type="InterPro" id="IPR051135">
    <property type="entry name" value="Gal/GlcNAc/GalNAc_ST"/>
</dbReference>
<keyword evidence="2" id="KW-1133">Transmembrane helix</keyword>
<organism evidence="4 5">
    <name type="scientific">Pocillopora damicornis</name>
    <name type="common">Cauliflower coral</name>
    <name type="synonym">Millepora damicornis</name>
    <dbReference type="NCBI Taxonomy" id="46731"/>
    <lineage>
        <taxon>Eukaryota</taxon>
        <taxon>Metazoa</taxon>
        <taxon>Cnidaria</taxon>
        <taxon>Anthozoa</taxon>
        <taxon>Hexacorallia</taxon>
        <taxon>Scleractinia</taxon>
        <taxon>Astrocoeniina</taxon>
        <taxon>Pocilloporidae</taxon>
        <taxon>Pocillopora</taxon>
    </lineage>
</organism>
<comment type="caution">
    <text evidence="4">The sequence shown here is derived from an EMBL/GenBank/DDBJ whole genome shotgun (WGS) entry which is preliminary data.</text>
</comment>
<feature type="compositionally biased region" description="Polar residues" evidence="1">
    <location>
        <begin position="553"/>
        <end position="564"/>
    </location>
</feature>
<dbReference type="AlphaFoldDB" id="A0A3M6U5Z5"/>
<reference evidence="4 5" key="1">
    <citation type="journal article" date="2018" name="Sci. Rep.">
        <title>Comparative analysis of the Pocillopora damicornis genome highlights role of immune system in coral evolution.</title>
        <authorList>
            <person name="Cunning R."/>
            <person name="Bay R.A."/>
            <person name="Gillette P."/>
            <person name="Baker A.C."/>
            <person name="Traylor-Knowles N."/>
        </authorList>
    </citation>
    <scope>NUCLEOTIDE SEQUENCE [LARGE SCALE GENOMIC DNA]</scope>
    <source>
        <strain evidence="4">RSMAS</strain>
        <tissue evidence="4">Whole animal</tissue>
    </source>
</reference>
<keyword evidence="2" id="KW-0472">Membrane</keyword>
<feature type="region of interest" description="Disordered" evidence="1">
    <location>
        <begin position="549"/>
        <end position="596"/>
    </location>
</feature>
<evidence type="ECO:0000313" key="5">
    <source>
        <dbReference type="Proteomes" id="UP000275408"/>
    </source>
</evidence>
<evidence type="ECO:0000313" key="4">
    <source>
        <dbReference type="EMBL" id="RMX48954.1"/>
    </source>
</evidence>
<feature type="transmembrane region" description="Helical" evidence="2">
    <location>
        <begin position="63"/>
        <end position="86"/>
    </location>
</feature>
<gene>
    <name evidence="4" type="ORF">pdam_00008274</name>
</gene>
<dbReference type="OrthoDB" id="5988340at2759"/>
<dbReference type="InterPro" id="IPR000863">
    <property type="entry name" value="Sulfotransferase_dom"/>
</dbReference>
<feature type="compositionally biased region" description="Basic and acidic residues" evidence="1">
    <location>
        <begin position="583"/>
        <end position="594"/>
    </location>
</feature>
<dbReference type="Gene3D" id="3.40.50.300">
    <property type="entry name" value="P-loop containing nucleotide triphosphate hydrolases"/>
    <property type="match status" value="1"/>
</dbReference>
<dbReference type="Proteomes" id="UP000275408">
    <property type="component" value="Unassembled WGS sequence"/>
</dbReference>
<dbReference type="SUPFAM" id="SSF52540">
    <property type="entry name" value="P-loop containing nucleoside triphosphate hydrolases"/>
    <property type="match status" value="1"/>
</dbReference>
<dbReference type="InterPro" id="IPR027417">
    <property type="entry name" value="P-loop_NTPase"/>
</dbReference>
<keyword evidence="5" id="KW-1185">Reference proteome</keyword>